<dbReference type="EMBL" id="VSRR010114073">
    <property type="protein sequence ID" value="MPC98433.1"/>
    <property type="molecule type" value="Genomic_DNA"/>
</dbReference>
<reference evidence="10 11" key="1">
    <citation type="submission" date="2019-05" db="EMBL/GenBank/DDBJ databases">
        <title>Another draft genome of Portunus trituberculatus and its Hox gene families provides insights of decapod evolution.</title>
        <authorList>
            <person name="Jeong J.-H."/>
            <person name="Song I."/>
            <person name="Kim S."/>
            <person name="Choi T."/>
            <person name="Kim D."/>
            <person name="Ryu S."/>
            <person name="Kim W."/>
        </authorList>
    </citation>
    <scope>NUCLEOTIDE SEQUENCE [LARGE SCALE GENOMIC DNA]</scope>
    <source>
        <tissue evidence="10">Muscle</tissue>
    </source>
</reference>
<keyword evidence="6" id="KW-1133">Transmembrane helix</keyword>
<evidence type="ECO:0000256" key="1">
    <source>
        <dbReference type="ARBA" id="ARBA00004167"/>
    </source>
</evidence>
<evidence type="ECO:0000259" key="9">
    <source>
        <dbReference type="PROSITE" id="PS50268"/>
    </source>
</evidence>
<keyword evidence="11" id="KW-1185">Reference proteome</keyword>
<sequence length="128" mass="13362">MMGGWGALRVDETGDITLWRALDREIPGGAAGEALVVAVDRGRPPLTATATLTLTVTDVNDCAPTLLPPTVFHVPEDAPPTLLGLLKATDADVWELGHGPPFSFSLAPSNPAHILSSIALKFNPGECV</sequence>
<dbReference type="GO" id="GO:0016342">
    <property type="term" value="C:catenin complex"/>
    <property type="evidence" value="ECO:0007669"/>
    <property type="project" value="TreeGrafter"/>
</dbReference>
<dbReference type="Proteomes" id="UP000324222">
    <property type="component" value="Unassembled WGS sequence"/>
</dbReference>
<evidence type="ECO:0000256" key="8">
    <source>
        <dbReference type="PROSITE-ProRule" id="PRU00043"/>
    </source>
</evidence>
<dbReference type="GO" id="GO:0005509">
    <property type="term" value="F:calcium ion binding"/>
    <property type="evidence" value="ECO:0007669"/>
    <property type="project" value="UniProtKB-UniRule"/>
</dbReference>
<evidence type="ECO:0000313" key="10">
    <source>
        <dbReference type="EMBL" id="MPC98433.1"/>
    </source>
</evidence>
<dbReference type="SUPFAM" id="SSF49313">
    <property type="entry name" value="Cadherin-like"/>
    <property type="match status" value="2"/>
</dbReference>
<evidence type="ECO:0000256" key="5">
    <source>
        <dbReference type="ARBA" id="ARBA00022837"/>
    </source>
</evidence>
<evidence type="ECO:0000313" key="11">
    <source>
        <dbReference type="Proteomes" id="UP000324222"/>
    </source>
</evidence>
<dbReference type="AlphaFoldDB" id="A0A5B7JVG0"/>
<dbReference type="GO" id="GO:0007043">
    <property type="term" value="P:cell-cell junction assembly"/>
    <property type="evidence" value="ECO:0007669"/>
    <property type="project" value="TreeGrafter"/>
</dbReference>
<dbReference type="GO" id="GO:0044331">
    <property type="term" value="P:cell-cell adhesion mediated by cadherin"/>
    <property type="evidence" value="ECO:0007669"/>
    <property type="project" value="TreeGrafter"/>
</dbReference>
<dbReference type="OrthoDB" id="6363789at2759"/>
<accession>A0A5B7JVG0</accession>
<evidence type="ECO:0000256" key="6">
    <source>
        <dbReference type="ARBA" id="ARBA00022989"/>
    </source>
</evidence>
<keyword evidence="2" id="KW-0812">Transmembrane</keyword>
<dbReference type="PANTHER" id="PTHR24027">
    <property type="entry name" value="CADHERIN-23"/>
    <property type="match status" value="1"/>
</dbReference>
<evidence type="ECO:0000256" key="3">
    <source>
        <dbReference type="ARBA" id="ARBA00022729"/>
    </source>
</evidence>
<dbReference type="Gene3D" id="2.60.40.60">
    <property type="entry name" value="Cadherins"/>
    <property type="match status" value="1"/>
</dbReference>
<dbReference type="GO" id="GO:0007156">
    <property type="term" value="P:homophilic cell adhesion via plasma membrane adhesion molecules"/>
    <property type="evidence" value="ECO:0007669"/>
    <property type="project" value="InterPro"/>
</dbReference>
<proteinExistence type="predicted"/>
<evidence type="ECO:0000256" key="2">
    <source>
        <dbReference type="ARBA" id="ARBA00022692"/>
    </source>
</evidence>
<keyword evidence="4" id="KW-0677">Repeat</keyword>
<organism evidence="10 11">
    <name type="scientific">Portunus trituberculatus</name>
    <name type="common">Swimming crab</name>
    <name type="synonym">Neptunus trituberculatus</name>
    <dbReference type="NCBI Taxonomy" id="210409"/>
    <lineage>
        <taxon>Eukaryota</taxon>
        <taxon>Metazoa</taxon>
        <taxon>Ecdysozoa</taxon>
        <taxon>Arthropoda</taxon>
        <taxon>Crustacea</taxon>
        <taxon>Multicrustacea</taxon>
        <taxon>Malacostraca</taxon>
        <taxon>Eumalacostraca</taxon>
        <taxon>Eucarida</taxon>
        <taxon>Decapoda</taxon>
        <taxon>Pleocyemata</taxon>
        <taxon>Brachyura</taxon>
        <taxon>Eubrachyura</taxon>
        <taxon>Portunoidea</taxon>
        <taxon>Portunidae</taxon>
        <taxon>Portuninae</taxon>
        <taxon>Portunus</taxon>
    </lineage>
</organism>
<comment type="subcellular location">
    <subcellularLocation>
        <location evidence="1">Membrane</location>
        <topology evidence="1">Single-pass membrane protein</topology>
    </subcellularLocation>
</comment>
<dbReference type="InterPro" id="IPR015919">
    <property type="entry name" value="Cadherin-like_sf"/>
</dbReference>
<dbReference type="GO" id="GO:0045296">
    <property type="term" value="F:cadherin binding"/>
    <property type="evidence" value="ECO:0007669"/>
    <property type="project" value="TreeGrafter"/>
</dbReference>
<name>A0A5B7JVG0_PORTR</name>
<keyword evidence="5 8" id="KW-0106">Calcium</keyword>
<keyword evidence="7" id="KW-0472">Membrane</keyword>
<gene>
    <name evidence="10" type="primary">CadN_20</name>
    <name evidence="10" type="ORF">E2C01_093804</name>
</gene>
<dbReference type="InterPro" id="IPR002126">
    <property type="entry name" value="Cadherin-like_dom"/>
</dbReference>
<protein>
    <submittedName>
        <fullName evidence="10">Neural-cadherin</fullName>
    </submittedName>
</protein>
<dbReference type="GO" id="GO:0034332">
    <property type="term" value="P:adherens junction organization"/>
    <property type="evidence" value="ECO:0007669"/>
    <property type="project" value="TreeGrafter"/>
</dbReference>
<dbReference type="GO" id="GO:0016477">
    <property type="term" value="P:cell migration"/>
    <property type="evidence" value="ECO:0007669"/>
    <property type="project" value="TreeGrafter"/>
</dbReference>
<dbReference type="GO" id="GO:0008013">
    <property type="term" value="F:beta-catenin binding"/>
    <property type="evidence" value="ECO:0007669"/>
    <property type="project" value="TreeGrafter"/>
</dbReference>
<dbReference type="InterPro" id="IPR039808">
    <property type="entry name" value="Cadherin"/>
</dbReference>
<keyword evidence="3" id="KW-0732">Signal</keyword>
<dbReference type="GO" id="GO:0005912">
    <property type="term" value="C:adherens junction"/>
    <property type="evidence" value="ECO:0007669"/>
    <property type="project" value="TreeGrafter"/>
</dbReference>
<evidence type="ECO:0000256" key="7">
    <source>
        <dbReference type="ARBA" id="ARBA00023136"/>
    </source>
</evidence>
<dbReference type="GO" id="GO:0000902">
    <property type="term" value="P:cell morphogenesis"/>
    <property type="evidence" value="ECO:0007669"/>
    <property type="project" value="TreeGrafter"/>
</dbReference>
<dbReference type="PANTHER" id="PTHR24027:SF422">
    <property type="entry name" value="CADHERIN DOMAIN-CONTAINING PROTEIN"/>
    <property type="match status" value="1"/>
</dbReference>
<evidence type="ECO:0000256" key="4">
    <source>
        <dbReference type="ARBA" id="ARBA00022737"/>
    </source>
</evidence>
<dbReference type="PROSITE" id="PS50268">
    <property type="entry name" value="CADHERIN_2"/>
    <property type="match status" value="1"/>
</dbReference>
<dbReference type="GO" id="GO:0016339">
    <property type="term" value="P:calcium-dependent cell-cell adhesion via plasma membrane cell adhesion molecules"/>
    <property type="evidence" value="ECO:0007669"/>
    <property type="project" value="TreeGrafter"/>
</dbReference>
<comment type="caution">
    <text evidence="10">The sequence shown here is derived from an EMBL/GenBank/DDBJ whole genome shotgun (WGS) entry which is preliminary data.</text>
</comment>
<feature type="domain" description="Cadherin" evidence="9">
    <location>
        <begin position="8"/>
        <end position="66"/>
    </location>
</feature>